<dbReference type="InterPro" id="IPR017937">
    <property type="entry name" value="Thioredoxin_CS"/>
</dbReference>
<evidence type="ECO:0000256" key="2">
    <source>
        <dbReference type="ARBA" id="ARBA00022748"/>
    </source>
</evidence>
<feature type="domain" description="Thioredoxin" evidence="4">
    <location>
        <begin position="30"/>
        <end position="165"/>
    </location>
</feature>
<dbReference type="PANTHER" id="PTHR42852">
    <property type="entry name" value="THIOL:DISULFIDE INTERCHANGE PROTEIN DSBE"/>
    <property type="match status" value="1"/>
</dbReference>
<dbReference type="EMBL" id="VAFM01000002">
    <property type="protein sequence ID" value="TKW60382.1"/>
    <property type="molecule type" value="Genomic_DNA"/>
</dbReference>
<evidence type="ECO:0000313" key="5">
    <source>
        <dbReference type="EMBL" id="TKW60382.1"/>
    </source>
</evidence>
<dbReference type="GO" id="GO:0017004">
    <property type="term" value="P:cytochrome complex assembly"/>
    <property type="evidence" value="ECO:0007669"/>
    <property type="project" value="UniProtKB-KW"/>
</dbReference>
<name>A0A6N4QYQ4_BLAVI</name>
<proteinExistence type="predicted"/>
<reference evidence="5 6" key="1">
    <citation type="journal article" date="2017" name="Nat. Commun.">
        <title>In situ click chemistry generation of cyclooxygenase-2 inhibitors.</title>
        <authorList>
            <person name="Bhardwaj A."/>
            <person name="Kaur J."/>
            <person name="Wuest M."/>
            <person name="Wuest F."/>
        </authorList>
    </citation>
    <scope>NUCLEOTIDE SEQUENCE [LARGE SCALE GENOMIC DNA]</scope>
    <source>
        <strain evidence="5">S2_018_000_R2_106</strain>
    </source>
</reference>
<evidence type="ECO:0000259" key="4">
    <source>
        <dbReference type="PROSITE" id="PS51352"/>
    </source>
</evidence>
<protein>
    <submittedName>
        <fullName evidence="5">TlpA family protein disulfide reductase</fullName>
    </submittedName>
</protein>
<dbReference type="SUPFAM" id="SSF52833">
    <property type="entry name" value="Thioredoxin-like"/>
    <property type="match status" value="1"/>
</dbReference>
<comment type="subcellular location">
    <subcellularLocation>
        <location evidence="1">Cell envelope</location>
    </subcellularLocation>
</comment>
<dbReference type="InterPro" id="IPR050553">
    <property type="entry name" value="Thioredoxin_ResA/DsbE_sf"/>
</dbReference>
<dbReference type="InterPro" id="IPR036249">
    <property type="entry name" value="Thioredoxin-like_sf"/>
</dbReference>
<dbReference type="InterPro" id="IPR013740">
    <property type="entry name" value="Redoxin"/>
</dbReference>
<dbReference type="GO" id="GO:0030313">
    <property type="term" value="C:cell envelope"/>
    <property type="evidence" value="ECO:0007669"/>
    <property type="project" value="UniProtKB-SubCell"/>
</dbReference>
<accession>A0A6N4QYQ4</accession>
<dbReference type="InterPro" id="IPR013766">
    <property type="entry name" value="Thioredoxin_domain"/>
</dbReference>
<dbReference type="PROSITE" id="PS00194">
    <property type="entry name" value="THIOREDOXIN_1"/>
    <property type="match status" value="1"/>
</dbReference>
<comment type="caution">
    <text evidence="5">The sequence shown here is derived from an EMBL/GenBank/DDBJ whole genome shotgun (WGS) entry which is preliminary data.</text>
</comment>
<dbReference type="PANTHER" id="PTHR42852:SF13">
    <property type="entry name" value="PROTEIN DIPZ"/>
    <property type="match status" value="1"/>
</dbReference>
<evidence type="ECO:0000256" key="1">
    <source>
        <dbReference type="ARBA" id="ARBA00004196"/>
    </source>
</evidence>
<dbReference type="Proteomes" id="UP000320948">
    <property type="component" value="Unassembled WGS sequence"/>
</dbReference>
<dbReference type="CDD" id="cd02966">
    <property type="entry name" value="TlpA_like_family"/>
    <property type="match status" value="1"/>
</dbReference>
<dbReference type="PROSITE" id="PS51352">
    <property type="entry name" value="THIOREDOXIN_2"/>
    <property type="match status" value="1"/>
</dbReference>
<evidence type="ECO:0000313" key="6">
    <source>
        <dbReference type="Proteomes" id="UP000320948"/>
    </source>
</evidence>
<dbReference type="Pfam" id="PF08534">
    <property type="entry name" value="Redoxin"/>
    <property type="match status" value="1"/>
</dbReference>
<dbReference type="Gene3D" id="3.40.30.10">
    <property type="entry name" value="Glutaredoxin"/>
    <property type="match status" value="1"/>
</dbReference>
<keyword evidence="2" id="KW-0201">Cytochrome c-type biogenesis</keyword>
<evidence type="ECO:0000256" key="3">
    <source>
        <dbReference type="ARBA" id="ARBA00023284"/>
    </source>
</evidence>
<dbReference type="AlphaFoldDB" id="A0A6N4QYQ4"/>
<keyword evidence="3" id="KW-0676">Redox-active center</keyword>
<dbReference type="PROSITE" id="PS51257">
    <property type="entry name" value="PROKAR_LIPOPROTEIN"/>
    <property type="match status" value="1"/>
</dbReference>
<organism evidence="5 6">
    <name type="scientific">Blastochloris viridis</name>
    <name type="common">Rhodopseudomonas viridis</name>
    <dbReference type="NCBI Taxonomy" id="1079"/>
    <lineage>
        <taxon>Bacteria</taxon>
        <taxon>Pseudomonadati</taxon>
        <taxon>Pseudomonadota</taxon>
        <taxon>Alphaproteobacteria</taxon>
        <taxon>Hyphomicrobiales</taxon>
        <taxon>Blastochloridaceae</taxon>
        <taxon>Blastochloris</taxon>
    </lineage>
</organism>
<gene>
    <name evidence="5" type="ORF">DI628_05560</name>
</gene>
<sequence length="165" mass="17788">MLRGVVIALALMVAACGESGSGKVSKGFEKWVGQDISSLEVYTLDGEAQPLKDVAVEGKPVVLNVWATWCPPCLKEMPTLDALGKQGHYTVVAIATDGDVQTVKDFLKKQEWGAGVRVWYDANGIVTREKLGAAAVPVTYVLDKDLKVLDVQTGAHDWFARLGTK</sequence>
<dbReference type="GO" id="GO:0015036">
    <property type="term" value="F:disulfide oxidoreductase activity"/>
    <property type="evidence" value="ECO:0007669"/>
    <property type="project" value="UniProtKB-ARBA"/>
</dbReference>